<feature type="transmembrane region" description="Helical" evidence="1">
    <location>
        <begin position="118"/>
        <end position="139"/>
    </location>
</feature>
<organism evidence="3 4">
    <name type="scientific">Haloarcula marismortui ATCC 33799</name>
    <dbReference type="NCBI Taxonomy" id="662475"/>
    <lineage>
        <taxon>Archaea</taxon>
        <taxon>Methanobacteriati</taxon>
        <taxon>Methanobacteriota</taxon>
        <taxon>Stenosarchaea group</taxon>
        <taxon>Halobacteria</taxon>
        <taxon>Halobacteriales</taxon>
        <taxon>Haloarculaceae</taxon>
        <taxon>Haloarcula</taxon>
    </lineage>
</organism>
<dbReference type="Proteomes" id="UP000011687">
    <property type="component" value="Unassembled WGS sequence"/>
</dbReference>
<dbReference type="EMBL" id="AOLS01000062">
    <property type="protein sequence ID" value="EMA16564.1"/>
    <property type="molecule type" value="Genomic_DNA"/>
</dbReference>
<evidence type="ECO:0000256" key="1">
    <source>
        <dbReference type="SAM" id="Phobius"/>
    </source>
</evidence>
<feature type="transmembrane region" description="Helical" evidence="1">
    <location>
        <begin position="60"/>
        <end position="80"/>
    </location>
</feature>
<accession>M0K8U3</accession>
<dbReference type="PATRIC" id="fig|662475.6.peg.2345"/>
<evidence type="ECO:0000313" key="4">
    <source>
        <dbReference type="Proteomes" id="UP000011687"/>
    </source>
</evidence>
<keyword evidence="1" id="KW-0472">Membrane</keyword>
<dbReference type="GO" id="GO:0009636">
    <property type="term" value="P:response to toxic substance"/>
    <property type="evidence" value="ECO:0007669"/>
    <property type="project" value="TreeGrafter"/>
</dbReference>
<feature type="domain" description="DUF1648" evidence="2">
    <location>
        <begin position="22"/>
        <end position="70"/>
    </location>
</feature>
<evidence type="ECO:0000313" key="3">
    <source>
        <dbReference type="EMBL" id="EMA16564.1"/>
    </source>
</evidence>
<gene>
    <name evidence="3" type="ORF">C435_12015</name>
</gene>
<reference evidence="3 4" key="1">
    <citation type="journal article" date="2014" name="PLoS Genet.">
        <title>Phylogenetically driven sequencing of extremely halophilic archaea reveals strategies for static and dynamic osmo-response.</title>
        <authorList>
            <person name="Becker E.A."/>
            <person name="Seitzer P.M."/>
            <person name="Tritt A."/>
            <person name="Larsen D."/>
            <person name="Krusor M."/>
            <person name="Yao A.I."/>
            <person name="Wu D."/>
            <person name="Madern D."/>
            <person name="Eisen J.A."/>
            <person name="Darling A.E."/>
            <person name="Facciotti M.T."/>
        </authorList>
    </citation>
    <scope>NUCLEOTIDE SEQUENCE [LARGE SCALE GENOMIC DNA]</scope>
    <source>
        <strain evidence="3 4">ATCC 33799</strain>
    </source>
</reference>
<dbReference type="InterPro" id="IPR012867">
    <property type="entry name" value="DUF1648"/>
</dbReference>
<dbReference type="Pfam" id="PF07853">
    <property type="entry name" value="DUF1648"/>
    <property type="match status" value="1"/>
</dbReference>
<keyword evidence="1" id="KW-0812">Transmembrane</keyword>
<name>M0K8U3_9EURY</name>
<proteinExistence type="predicted"/>
<dbReference type="PANTHER" id="PTHR37810:SF5">
    <property type="entry name" value="IMMUNITY PROTEIN SDPI"/>
    <property type="match status" value="1"/>
</dbReference>
<comment type="caution">
    <text evidence="3">The sequence shown here is derived from an EMBL/GenBank/DDBJ whole genome shotgun (WGS) entry which is preliminary data.</text>
</comment>
<evidence type="ECO:0000259" key="2">
    <source>
        <dbReference type="Pfam" id="PF07853"/>
    </source>
</evidence>
<feature type="transmembrane region" description="Helical" evidence="1">
    <location>
        <begin position="21"/>
        <end position="40"/>
    </location>
</feature>
<dbReference type="AlphaFoldDB" id="M0K8U3"/>
<dbReference type="PANTHER" id="PTHR37810">
    <property type="entry name" value="IMMUNITY PROTEIN SDPI"/>
    <property type="match status" value="1"/>
</dbReference>
<protein>
    <recommendedName>
        <fullName evidence="2">DUF1648 domain-containing protein</fullName>
    </recommendedName>
</protein>
<sequence length="145" mass="15338">MPPDQTPSMARQQSRADIASGVIIGLTTIAGLTVWSRLPAEIAIHFSASGTPDTYVSKPVGVVLMPVLMLATLLVLKGAFRYDPPDVPQVAATITVATMAFMGAVHGLVLAWNLGYPVPFDLVLIGSLVWAVVMVAYALKAEYAD</sequence>
<keyword evidence="4" id="KW-1185">Reference proteome</keyword>
<feature type="transmembrane region" description="Helical" evidence="1">
    <location>
        <begin position="92"/>
        <end position="112"/>
    </location>
</feature>
<keyword evidence="1" id="KW-1133">Transmembrane helix</keyword>